<dbReference type="RefSeq" id="WP_141765053.1">
    <property type="nucleotide sequence ID" value="NZ_JAFJMG010000022.1"/>
</dbReference>
<evidence type="ECO:0000256" key="8">
    <source>
        <dbReference type="SAM" id="Phobius"/>
    </source>
</evidence>
<dbReference type="InterPro" id="IPR036259">
    <property type="entry name" value="MFS_trans_sf"/>
</dbReference>
<dbReference type="EMBL" id="JASOOY020000020">
    <property type="protein sequence ID" value="MEO3717082.1"/>
    <property type="molecule type" value="Genomic_DNA"/>
</dbReference>
<comment type="similarity">
    <text evidence="2 7">Belongs to the major facilitator superfamily. Sugar transporter (TC 2.A.1.1) family.</text>
</comment>
<dbReference type="GO" id="GO:0005886">
    <property type="term" value="C:plasma membrane"/>
    <property type="evidence" value="ECO:0007669"/>
    <property type="project" value="UniProtKB-SubCell"/>
</dbReference>
<evidence type="ECO:0000256" key="3">
    <source>
        <dbReference type="ARBA" id="ARBA00022448"/>
    </source>
</evidence>
<dbReference type="Proteomes" id="UP001223646">
    <property type="component" value="Unassembled WGS sequence"/>
</dbReference>
<feature type="transmembrane region" description="Helical" evidence="8">
    <location>
        <begin position="290"/>
        <end position="313"/>
    </location>
</feature>
<feature type="transmembrane region" description="Helical" evidence="8">
    <location>
        <begin position="357"/>
        <end position="377"/>
    </location>
</feature>
<dbReference type="InterPro" id="IPR005828">
    <property type="entry name" value="MFS_sugar_transport-like"/>
</dbReference>
<dbReference type="PROSITE" id="PS50850">
    <property type="entry name" value="MFS"/>
    <property type="match status" value="1"/>
</dbReference>
<evidence type="ECO:0000259" key="9">
    <source>
        <dbReference type="PROSITE" id="PS50850"/>
    </source>
</evidence>
<evidence type="ECO:0000256" key="2">
    <source>
        <dbReference type="ARBA" id="ARBA00010992"/>
    </source>
</evidence>
<feature type="domain" description="Major facilitator superfamily (MFS) profile" evidence="9">
    <location>
        <begin position="56"/>
        <end position="477"/>
    </location>
</feature>
<dbReference type="PANTHER" id="PTHR48020">
    <property type="entry name" value="PROTON MYO-INOSITOL COTRANSPORTER"/>
    <property type="match status" value="1"/>
</dbReference>
<dbReference type="PRINTS" id="PR00171">
    <property type="entry name" value="SUGRTRNSPORT"/>
</dbReference>
<organism evidence="10 11">
    <name type="scientific">Corynebacterium amycolatum</name>
    <dbReference type="NCBI Taxonomy" id="43765"/>
    <lineage>
        <taxon>Bacteria</taxon>
        <taxon>Bacillati</taxon>
        <taxon>Actinomycetota</taxon>
        <taxon>Actinomycetes</taxon>
        <taxon>Mycobacteriales</taxon>
        <taxon>Corynebacteriaceae</taxon>
        <taxon>Corynebacterium</taxon>
    </lineage>
</organism>
<dbReference type="InterPro" id="IPR020846">
    <property type="entry name" value="MFS_dom"/>
</dbReference>
<dbReference type="PANTHER" id="PTHR48020:SF12">
    <property type="entry name" value="PROTON MYO-INOSITOL COTRANSPORTER"/>
    <property type="match status" value="1"/>
</dbReference>
<dbReference type="Pfam" id="PF00083">
    <property type="entry name" value="Sugar_tr"/>
    <property type="match status" value="1"/>
</dbReference>
<dbReference type="PROSITE" id="PS00217">
    <property type="entry name" value="SUGAR_TRANSPORT_2"/>
    <property type="match status" value="1"/>
</dbReference>
<evidence type="ECO:0000256" key="6">
    <source>
        <dbReference type="ARBA" id="ARBA00023136"/>
    </source>
</evidence>
<evidence type="ECO:0000313" key="10">
    <source>
        <dbReference type="EMBL" id="MEO3717082.1"/>
    </source>
</evidence>
<dbReference type="GO" id="GO:0022857">
    <property type="term" value="F:transmembrane transporter activity"/>
    <property type="evidence" value="ECO:0007669"/>
    <property type="project" value="InterPro"/>
</dbReference>
<feature type="transmembrane region" description="Helical" evidence="8">
    <location>
        <begin position="151"/>
        <end position="168"/>
    </location>
</feature>
<proteinExistence type="inferred from homology"/>
<feature type="transmembrane region" description="Helical" evidence="8">
    <location>
        <begin position="423"/>
        <end position="443"/>
    </location>
</feature>
<name>A0AAW9SKF8_CORAY</name>
<dbReference type="SUPFAM" id="SSF103473">
    <property type="entry name" value="MFS general substrate transporter"/>
    <property type="match status" value="1"/>
</dbReference>
<protein>
    <submittedName>
        <fullName evidence="10">Sugar porter family MFS transporter</fullName>
    </submittedName>
</protein>
<dbReference type="Gene3D" id="1.20.1250.20">
    <property type="entry name" value="MFS general substrate transporter like domains"/>
    <property type="match status" value="1"/>
</dbReference>
<evidence type="ECO:0000256" key="7">
    <source>
        <dbReference type="RuleBase" id="RU003346"/>
    </source>
</evidence>
<comment type="caution">
    <text evidence="10">The sequence shown here is derived from an EMBL/GenBank/DDBJ whole genome shotgun (WGS) entry which is preliminary data.</text>
</comment>
<feature type="transmembrane region" description="Helical" evidence="8">
    <location>
        <begin position="449"/>
        <end position="470"/>
    </location>
</feature>
<keyword evidence="3 7" id="KW-0813">Transport</keyword>
<keyword evidence="6 8" id="KW-0472">Membrane</keyword>
<dbReference type="AlphaFoldDB" id="A0AAW9SKF8"/>
<evidence type="ECO:0000256" key="4">
    <source>
        <dbReference type="ARBA" id="ARBA00022692"/>
    </source>
</evidence>
<dbReference type="NCBIfam" id="TIGR00879">
    <property type="entry name" value="SP"/>
    <property type="match status" value="1"/>
</dbReference>
<keyword evidence="4 8" id="KW-0812">Transmembrane</keyword>
<reference evidence="10" key="2">
    <citation type="submission" date="2024-05" db="EMBL/GenBank/DDBJ databases">
        <authorList>
            <person name="Wolfe A."/>
        </authorList>
    </citation>
    <scope>NUCLEOTIDE SEQUENCE</scope>
    <source>
        <strain evidence="10">UMB1064</strain>
    </source>
</reference>
<feature type="transmembrane region" description="Helical" evidence="8">
    <location>
        <begin position="123"/>
        <end position="145"/>
    </location>
</feature>
<reference evidence="10" key="1">
    <citation type="submission" date="2023-05" db="EMBL/GenBank/DDBJ databases">
        <authorList>
            <person name="Du J."/>
        </authorList>
    </citation>
    <scope>NUCLEOTIDE SEQUENCE</scope>
    <source>
        <strain evidence="10">UMB1064</strain>
    </source>
</reference>
<evidence type="ECO:0000313" key="11">
    <source>
        <dbReference type="Proteomes" id="UP001223646"/>
    </source>
</evidence>
<feature type="transmembrane region" description="Helical" evidence="8">
    <location>
        <begin position="389"/>
        <end position="411"/>
    </location>
</feature>
<dbReference type="InterPro" id="IPR005829">
    <property type="entry name" value="Sugar_transporter_CS"/>
</dbReference>
<accession>A0AAW9SKF8</accession>
<gene>
    <name evidence="10" type="ORF">QP460_005705</name>
</gene>
<keyword evidence="5 8" id="KW-1133">Transmembrane helix</keyword>
<evidence type="ECO:0000256" key="5">
    <source>
        <dbReference type="ARBA" id="ARBA00022989"/>
    </source>
</evidence>
<sequence length="493" mass="51716">MIFLPEECQNSHLYRVSAVRIGGLWPDGGKISSVSTTEQNKTGPNRETTTTRSIAVAIIAALGGLLFGYDTGVISGALLYIQRSFELTPGQESTVTAMLLVGAAIGAFLGGRVADSLGRRGTILLGAVGFIIGSIWCAFATSAFSLGAARTLLGVCIGGVSIVVPMYISEMAPPHVRGRLVSLNSLMIVIGQLVAFLTNSALASSGNWRLMLGLGAVPGIVLLIGMLVLPDTPAYLVRRRQEGKALAVLRQMQGDEATLAEVAVGEASSSADQRAAERLAVKTPWVRRTVIIAMLIGVTQQVTGANAIMYFAPTMMNKVGLSTESSVYTSIIIGIASVISCAIGMSIIDRVGRRRMLIIGLVGCASSLLVLAPVYGLSSNSSTGAMMSLLLMTVFIVFQQAAVSVATWLLISEIIPTEARGLGMGLAGLALWVANWFVAQAFLPMVDAVGGAWSFFFFAITGAIALVFTIKAVPETSGKTLAEVREYMIAAAK</sequence>
<dbReference type="InterPro" id="IPR050814">
    <property type="entry name" value="Myo-inositol_Transporter"/>
</dbReference>
<dbReference type="InterPro" id="IPR003663">
    <property type="entry name" value="Sugar/inositol_transpt"/>
</dbReference>
<feature type="transmembrane region" description="Helical" evidence="8">
    <location>
        <begin position="93"/>
        <end position="111"/>
    </location>
</feature>
<feature type="transmembrane region" description="Helical" evidence="8">
    <location>
        <begin position="180"/>
        <end position="202"/>
    </location>
</feature>
<dbReference type="PROSITE" id="PS00216">
    <property type="entry name" value="SUGAR_TRANSPORT_1"/>
    <property type="match status" value="1"/>
</dbReference>
<feature type="transmembrane region" description="Helical" evidence="8">
    <location>
        <begin position="54"/>
        <end position="81"/>
    </location>
</feature>
<evidence type="ECO:0000256" key="1">
    <source>
        <dbReference type="ARBA" id="ARBA00004651"/>
    </source>
</evidence>
<feature type="transmembrane region" description="Helical" evidence="8">
    <location>
        <begin position="325"/>
        <end position="345"/>
    </location>
</feature>
<comment type="subcellular location">
    <subcellularLocation>
        <location evidence="1">Cell membrane</location>
        <topology evidence="1">Multi-pass membrane protein</topology>
    </subcellularLocation>
</comment>
<feature type="transmembrane region" description="Helical" evidence="8">
    <location>
        <begin position="208"/>
        <end position="229"/>
    </location>
</feature>